<accession>A0AAC9QYG7</accession>
<dbReference type="EMBL" id="CP019962">
    <property type="protein sequence ID" value="ARD67816.1"/>
    <property type="molecule type" value="Genomic_DNA"/>
</dbReference>
<evidence type="ECO:0000259" key="1">
    <source>
        <dbReference type="Pfam" id="PF01471"/>
    </source>
</evidence>
<dbReference type="InterPro" id="IPR036365">
    <property type="entry name" value="PGBD-like_sf"/>
</dbReference>
<name>A0AAC9QYG7_EUBLI</name>
<dbReference type="RefSeq" id="WP_052237509.1">
    <property type="nucleotide sequence ID" value="NZ_CP019962.1"/>
</dbReference>
<protein>
    <recommendedName>
        <fullName evidence="5">N-acetylmuramoyl-L-alanine amidase</fullName>
    </recommendedName>
</protein>
<reference evidence="4" key="1">
    <citation type="journal article" date="2017" name="Sci. Rep.">
        <title>Determination of the Genome and Primary Transcriptome of Syngas Fermenting Eubacterium limosum ATCC 8486.</title>
        <authorList>
            <person name="Song Y."/>
            <person name="Shin J."/>
            <person name="Jeong Y."/>
            <person name="Jin S."/>
            <person name="Lee J.K."/>
            <person name="Kim D.R."/>
            <person name="Kim S.C."/>
            <person name="Cho S."/>
            <person name="Cho B.K."/>
        </authorList>
    </citation>
    <scope>NUCLEOTIDE SEQUENCE [LARGE SCALE GENOMIC DNA]</scope>
    <source>
        <strain evidence="4">ATCC 8486</strain>
    </source>
</reference>
<feature type="domain" description="Peptidoglycan binding-like" evidence="1">
    <location>
        <begin position="276"/>
        <end position="328"/>
    </location>
</feature>
<dbReference type="AlphaFoldDB" id="A0AAC9QYG7"/>
<dbReference type="GO" id="GO:0008745">
    <property type="term" value="F:N-acetylmuramoyl-L-alanine amidase activity"/>
    <property type="evidence" value="ECO:0007669"/>
    <property type="project" value="InterPro"/>
</dbReference>
<dbReference type="Gene3D" id="1.10.101.10">
    <property type="entry name" value="PGBD-like superfamily/PGBD"/>
    <property type="match status" value="2"/>
</dbReference>
<evidence type="ECO:0000259" key="2">
    <source>
        <dbReference type="Pfam" id="PF01520"/>
    </source>
</evidence>
<dbReference type="InterPro" id="IPR002477">
    <property type="entry name" value="Peptidoglycan-bd-like"/>
</dbReference>
<dbReference type="InterPro" id="IPR002508">
    <property type="entry name" value="MurNAc-LAA_cat"/>
</dbReference>
<dbReference type="KEGG" id="elim:B2M23_20745"/>
<evidence type="ECO:0000313" key="4">
    <source>
        <dbReference type="Proteomes" id="UP000192391"/>
    </source>
</evidence>
<evidence type="ECO:0008006" key="5">
    <source>
        <dbReference type="Google" id="ProtNLM"/>
    </source>
</evidence>
<dbReference type="Proteomes" id="UP000192391">
    <property type="component" value="Chromosome"/>
</dbReference>
<dbReference type="GO" id="GO:0009253">
    <property type="term" value="P:peptidoglycan catabolic process"/>
    <property type="evidence" value="ECO:0007669"/>
    <property type="project" value="InterPro"/>
</dbReference>
<dbReference type="SUPFAM" id="SSF53187">
    <property type="entry name" value="Zn-dependent exopeptidases"/>
    <property type="match status" value="1"/>
</dbReference>
<evidence type="ECO:0000313" key="3">
    <source>
        <dbReference type="EMBL" id="ARD67816.1"/>
    </source>
</evidence>
<dbReference type="InterPro" id="IPR036366">
    <property type="entry name" value="PGBDSf"/>
</dbReference>
<proteinExistence type="predicted"/>
<dbReference type="Pfam" id="PF01471">
    <property type="entry name" value="PG_binding_1"/>
    <property type="match status" value="2"/>
</dbReference>
<dbReference type="SUPFAM" id="SSF47090">
    <property type="entry name" value="PGBD-like"/>
    <property type="match status" value="2"/>
</dbReference>
<feature type="domain" description="MurNAc-LAA" evidence="2">
    <location>
        <begin position="10"/>
        <end position="151"/>
    </location>
</feature>
<organism evidence="3 4">
    <name type="scientific">Eubacterium limosum</name>
    <dbReference type="NCBI Taxonomy" id="1736"/>
    <lineage>
        <taxon>Bacteria</taxon>
        <taxon>Bacillati</taxon>
        <taxon>Bacillota</taxon>
        <taxon>Clostridia</taxon>
        <taxon>Eubacteriales</taxon>
        <taxon>Eubacteriaceae</taxon>
        <taxon>Eubacterium</taxon>
    </lineage>
</organism>
<dbReference type="CDD" id="cd02696">
    <property type="entry name" value="MurNAc-LAA"/>
    <property type="match status" value="1"/>
</dbReference>
<dbReference type="Gene3D" id="3.40.630.40">
    <property type="entry name" value="Zn-dependent exopeptidases"/>
    <property type="match status" value="1"/>
</dbReference>
<dbReference type="Pfam" id="PF01520">
    <property type="entry name" value="Amidase_3"/>
    <property type="match status" value="1"/>
</dbReference>
<gene>
    <name evidence="3" type="ORF">B2M23_20745</name>
</gene>
<feature type="domain" description="Peptidoglycan binding-like" evidence="1">
    <location>
        <begin position="216"/>
        <end position="267"/>
    </location>
</feature>
<sequence length="330" mass="35400">MSIDVFPAWGHGIQTDGTPDCGCTDGGYTEAGLMGPIVRACVNQLRAWGLSVESDVDTGNDRNMTYTVRDANNADARIYFSVHCDWNQAPSGTYPIVYPGSVEGIRLAQCLDNAVRARIPIGTRGILQRADYEVSNTNMPAVIFETGSIRQDIGVLRDKAAAYGFALACGVMDYFGLPYDGSGATAAPDQNIMNPPISTEAEGDIDCRFGDMNIVVGQMQRDLRAMAYEDQNGNELVIDDDFGPATEYAVRRLQSFHGLVVDGIYGPLSDAALMGEIRQVQEALVAKGYDLHVDGAVGQQTDLAIRDFQAKNGLVVDGIVGNATRAALGI</sequence>